<name>A0A8S4QPR3_9NEOP</name>
<proteinExistence type="predicted"/>
<organism evidence="1 2">
    <name type="scientific">Pararge aegeria aegeria</name>
    <dbReference type="NCBI Taxonomy" id="348720"/>
    <lineage>
        <taxon>Eukaryota</taxon>
        <taxon>Metazoa</taxon>
        <taxon>Ecdysozoa</taxon>
        <taxon>Arthropoda</taxon>
        <taxon>Hexapoda</taxon>
        <taxon>Insecta</taxon>
        <taxon>Pterygota</taxon>
        <taxon>Neoptera</taxon>
        <taxon>Endopterygota</taxon>
        <taxon>Lepidoptera</taxon>
        <taxon>Glossata</taxon>
        <taxon>Ditrysia</taxon>
        <taxon>Papilionoidea</taxon>
        <taxon>Nymphalidae</taxon>
        <taxon>Satyrinae</taxon>
        <taxon>Satyrini</taxon>
        <taxon>Parargina</taxon>
        <taxon>Pararge</taxon>
    </lineage>
</organism>
<reference evidence="1" key="1">
    <citation type="submission" date="2022-03" db="EMBL/GenBank/DDBJ databases">
        <authorList>
            <person name="Lindestad O."/>
        </authorList>
    </citation>
    <scope>NUCLEOTIDE SEQUENCE</scope>
</reference>
<keyword evidence="2" id="KW-1185">Reference proteome</keyword>
<comment type="caution">
    <text evidence="1">The sequence shown here is derived from an EMBL/GenBank/DDBJ whole genome shotgun (WGS) entry which is preliminary data.</text>
</comment>
<dbReference type="OrthoDB" id="48988at2759"/>
<gene>
    <name evidence="1" type="primary">jg4235</name>
    <name evidence="1" type="ORF">PAEG_LOCUS5283</name>
</gene>
<sequence length="86" mass="10236">RRRVELAQLATWFSLQTDADTTVCGLNCLDQLKDVTRVLEEGLRYEEKSVLRELQLRYFNRGTLHWDKVELQRYKARMAAMPHPQE</sequence>
<dbReference type="EMBL" id="CAKXAJ010017991">
    <property type="protein sequence ID" value="CAH2217371.1"/>
    <property type="molecule type" value="Genomic_DNA"/>
</dbReference>
<dbReference type="AlphaFoldDB" id="A0A8S4QPR3"/>
<accession>A0A8S4QPR3</accession>
<feature type="non-terminal residue" evidence="1">
    <location>
        <position position="1"/>
    </location>
</feature>
<protein>
    <submittedName>
        <fullName evidence="1">Jg4235 protein</fullName>
    </submittedName>
</protein>
<dbReference type="Proteomes" id="UP000838756">
    <property type="component" value="Unassembled WGS sequence"/>
</dbReference>
<evidence type="ECO:0000313" key="2">
    <source>
        <dbReference type="Proteomes" id="UP000838756"/>
    </source>
</evidence>
<evidence type="ECO:0000313" key="1">
    <source>
        <dbReference type="EMBL" id="CAH2217371.1"/>
    </source>
</evidence>